<keyword evidence="3" id="KW-1185">Reference proteome</keyword>
<name>A0A7W6LPR5_9SPHN</name>
<evidence type="ECO:0000256" key="1">
    <source>
        <dbReference type="SAM" id="MobiDB-lite"/>
    </source>
</evidence>
<dbReference type="RefSeq" id="WP_188082035.1">
    <property type="nucleotide sequence ID" value="NZ_JACIEU010000007.1"/>
</dbReference>
<reference evidence="2 3" key="1">
    <citation type="submission" date="2020-08" db="EMBL/GenBank/DDBJ databases">
        <title>Genomic Encyclopedia of Type Strains, Phase IV (KMG-IV): sequencing the most valuable type-strain genomes for metagenomic binning, comparative biology and taxonomic classification.</title>
        <authorList>
            <person name="Goeker M."/>
        </authorList>
    </citation>
    <scope>NUCLEOTIDE SEQUENCE [LARGE SCALE GENOMIC DNA]</scope>
    <source>
        <strain evidence="2 3">DSM 19371</strain>
    </source>
</reference>
<organism evidence="2 3">
    <name type="scientific">Sphingobium scionense</name>
    <dbReference type="NCBI Taxonomy" id="1404341"/>
    <lineage>
        <taxon>Bacteria</taxon>
        <taxon>Pseudomonadati</taxon>
        <taxon>Pseudomonadota</taxon>
        <taxon>Alphaproteobacteria</taxon>
        <taxon>Sphingomonadales</taxon>
        <taxon>Sphingomonadaceae</taxon>
        <taxon>Sphingobium</taxon>
    </lineage>
</organism>
<accession>A0A7W6LPR5</accession>
<proteinExistence type="predicted"/>
<evidence type="ECO:0000313" key="2">
    <source>
        <dbReference type="EMBL" id="MBB4148265.1"/>
    </source>
</evidence>
<feature type="region of interest" description="Disordered" evidence="1">
    <location>
        <begin position="24"/>
        <end position="48"/>
    </location>
</feature>
<comment type="caution">
    <text evidence="2">The sequence shown here is derived from an EMBL/GenBank/DDBJ whole genome shotgun (WGS) entry which is preliminary data.</text>
</comment>
<feature type="compositionally biased region" description="Basic and acidic residues" evidence="1">
    <location>
        <begin position="37"/>
        <end position="48"/>
    </location>
</feature>
<evidence type="ECO:0000313" key="3">
    <source>
        <dbReference type="Proteomes" id="UP000590524"/>
    </source>
</evidence>
<dbReference type="Proteomes" id="UP000590524">
    <property type="component" value="Unassembled WGS sequence"/>
</dbReference>
<gene>
    <name evidence="2" type="ORF">GGQ90_002044</name>
</gene>
<dbReference type="AlphaFoldDB" id="A0A7W6LPR5"/>
<dbReference type="EMBL" id="JACIEU010000007">
    <property type="protein sequence ID" value="MBB4148265.1"/>
    <property type="molecule type" value="Genomic_DNA"/>
</dbReference>
<sequence>MNEYLSRSEISPVDRSVVRAPVPAAAVQPVSATESATEQRDMSASDAGRRDSFAVDIAAVDEDAAGAAEYARIHAQIADILADMRTGQGALSVDGASAAVQAMMPQPFIYIPLPPATREAVEQAADLAKRIAQQASYAYAAQAHVARGTVDQILSASAI</sequence>
<protein>
    <submittedName>
        <fullName evidence="2">Uncharacterized protein</fullName>
    </submittedName>
</protein>